<dbReference type="Pfam" id="PF12680">
    <property type="entry name" value="SnoaL_2"/>
    <property type="match status" value="1"/>
</dbReference>
<dbReference type="InterPro" id="IPR037401">
    <property type="entry name" value="SnoaL-like"/>
</dbReference>
<dbReference type="AlphaFoldDB" id="A0A8K0VEH4"/>
<dbReference type="Gene3D" id="3.10.450.50">
    <property type="match status" value="1"/>
</dbReference>
<dbReference type="Proteomes" id="UP000648908">
    <property type="component" value="Unassembled WGS sequence"/>
</dbReference>
<name>A0A8K0VEH4_9RHOB</name>
<evidence type="ECO:0000313" key="2">
    <source>
        <dbReference type="EMBL" id="MBL4918194.1"/>
    </source>
</evidence>
<evidence type="ECO:0000313" key="3">
    <source>
        <dbReference type="Proteomes" id="UP000648908"/>
    </source>
</evidence>
<feature type="domain" description="SnoaL-like" evidence="1">
    <location>
        <begin position="10"/>
        <end position="90"/>
    </location>
</feature>
<evidence type="ECO:0000259" key="1">
    <source>
        <dbReference type="Pfam" id="PF12680"/>
    </source>
</evidence>
<dbReference type="SUPFAM" id="SSF54427">
    <property type="entry name" value="NTF2-like"/>
    <property type="match status" value="1"/>
</dbReference>
<organism evidence="2 3">
    <name type="scientific">Szabonella alba</name>
    <dbReference type="NCBI Taxonomy" id="2804194"/>
    <lineage>
        <taxon>Bacteria</taxon>
        <taxon>Pseudomonadati</taxon>
        <taxon>Pseudomonadota</taxon>
        <taxon>Alphaproteobacteria</taxon>
        <taxon>Rhodobacterales</taxon>
        <taxon>Paracoccaceae</taxon>
        <taxon>Szabonella</taxon>
    </lineage>
</organism>
<keyword evidence="3" id="KW-1185">Reference proteome</keyword>
<reference evidence="2" key="1">
    <citation type="submission" date="2021-01" db="EMBL/GenBank/DDBJ databases">
        <title>Tabrizicola alba sp. nov. a motile alkaliphilic bacterium isolated from a soda lake.</title>
        <authorList>
            <person name="Szuroczki S."/>
            <person name="Abbaszade G."/>
            <person name="Schumann P."/>
            <person name="Toth E."/>
        </authorList>
    </citation>
    <scope>NUCLEOTIDE SEQUENCE</scope>
    <source>
        <strain evidence="2">DMG-N-6</strain>
    </source>
</reference>
<dbReference type="NCBIfam" id="TIGR02246">
    <property type="entry name" value="SgcJ/EcaC family oxidoreductase"/>
    <property type="match status" value="1"/>
</dbReference>
<comment type="caution">
    <text evidence="2">The sequence shown here is derived from an EMBL/GenBank/DDBJ whole genome shotgun (WGS) entry which is preliminary data.</text>
</comment>
<dbReference type="InterPro" id="IPR011944">
    <property type="entry name" value="Steroid_delta5-4_isomerase"/>
</dbReference>
<protein>
    <submittedName>
        <fullName evidence="2">SgcJ/EcaC family oxidoreductase</fullName>
    </submittedName>
</protein>
<gene>
    <name evidence="2" type="ORF">JL811_13275</name>
</gene>
<dbReference type="RefSeq" id="WP_202689184.1">
    <property type="nucleotide sequence ID" value="NZ_JAESVN010000005.1"/>
</dbReference>
<proteinExistence type="predicted"/>
<accession>A0A8K0VEH4</accession>
<dbReference type="EMBL" id="JAESVN010000005">
    <property type="protein sequence ID" value="MBL4918194.1"/>
    <property type="molecule type" value="Genomic_DNA"/>
</dbReference>
<sequence>MMTDPATFLRAFAVAWGARDTEALAALIAADGDFLSLTGAHAEGRAEIKALFAAELSGTFSQSRLVTGKTRLRPLGDGAAVLVQRFVLSGLVDAEGHDLGRIGALMVATLVQGPEGWQAITLQFTATEG</sequence>
<dbReference type="InterPro" id="IPR032710">
    <property type="entry name" value="NTF2-like_dom_sf"/>
</dbReference>